<organism evidence="8">
    <name type="scientific">Thrips palmi</name>
    <name type="common">Melon thrips</name>
    <dbReference type="NCBI Taxonomy" id="161013"/>
    <lineage>
        <taxon>Eukaryota</taxon>
        <taxon>Metazoa</taxon>
        <taxon>Ecdysozoa</taxon>
        <taxon>Arthropoda</taxon>
        <taxon>Hexapoda</taxon>
        <taxon>Insecta</taxon>
        <taxon>Pterygota</taxon>
        <taxon>Neoptera</taxon>
        <taxon>Paraneoptera</taxon>
        <taxon>Thysanoptera</taxon>
        <taxon>Terebrantia</taxon>
        <taxon>Thripoidea</taxon>
        <taxon>Thripidae</taxon>
        <taxon>Thrips</taxon>
    </lineage>
</organism>
<accession>A0A6P9A1K7</accession>
<dbReference type="Proteomes" id="UP000515158">
    <property type="component" value="Unplaced"/>
</dbReference>
<dbReference type="PANTHER" id="PTHR13019">
    <property type="entry name" value="GOLGI APPARATUS MEMBRANE PROTEIN TVP23"/>
    <property type="match status" value="1"/>
</dbReference>
<comment type="subcellular location">
    <subcellularLocation>
        <location evidence="1 6">Membrane</location>
        <topology evidence="1 6">Multi-pass membrane protein</topology>
    </subcellularLocation>
</comment>
<evidence type="ECO:0000256" key="3">
    <source>
        <dbReference type="ARBA" id="ARBA00022692"/>
    </source>
</evidence>
<feature type="transmembrane region" description="Helical" evidence="6">
    <location>
        <begin position="58"/>
        <end position="77"/>
    </location>
</feature>
<dbReference type="AlphaFoldDB" id="A0A6P9A1K7"/>
<evidence type="ECO:0000256" key="1">
    <source>
        <dbReference type="ARBA" id="ARBA00004141"/>
    </source>
</evidence>
<dbReference type="GO" id="GO:0009306">
    <property type="term" value="P:protein secretion"/>
    <property type="evidence" value="ECO:0007669"/>
    <property type="project" value="TreeGrafter"/>
</dbReference>
<evidence type="ECO:0000256" key="4">
    <source>
        <dbReference type="ARBA" id="ARBA00022989"/>
    </source>
</evidence>
<keyword evidence="7" id="KW-1185">Reference proteome</keyword>
<dbReference type="GO" id="GO:0000139">
    <property type="term" value="C:Golgi membrane"/>
    <property type="evidence" value="ECO:0007669"/>
    <property type="project" value="TreeGrafter"/>
</dbReference>
<reference evidence="8" key="1">
    <citation type="submission" date="2025-08" db="UniProtKB">
        <authorList>
            <consortium name="RefSeq"/>
        </authorList>
    </citation>
    <scope>IDENTIFICATION</scope>
    <source>
        <tissue evidence="8">Total insect</tissue>
    </source>
</reference>
<dbReference type="OrthoDB" id="2151161at2759"/>
<keyword evidence="3 6" id="KW-0812">Transmembrane</keyword>
<keyword evidence="5 6" id="KW-0472">Membrane</keyword>
<dbReference type="PANTHER" id="PTHR13019:SF25">
    <property type="entry name" value="GOLGI APPARATUS MEMBRANE PROTEIN TVP23 HOMOLOG"/>
    <property type="match status" value="1"/>
</dbReference>
<gene>
    <name evidence="8" type="primary">LOC117651098</name>
</gene>
<evidence type="ECO:0000256" key="2">
    <source>
        <dbReference type="ARBA" id="ARBA00005467"/>
    </source>
</evidence>
<sequence>MASAKVPLLNDTDDTIAFGEEENLNSNTFRHPYVIFFHLVFRGLALVTYIFGSFFSDSFIGIFVFLILLLSMDFWTVKNVTGRLLVGLRWWNYVDDNGKSHWVFESRKNRIHPGESRYFWTGLIVFPVLWVIFWLVCLFGLKFKWMLVVSIAIVLHGANLYGYVKCRFGSEKSMSTNVTEFFRRQVIQNVANIMSKPAQPSANAANATNII</sequence>
<dbReference type="InterPro" id="IPR008564">
    <property type="entry name" value="TVP23-like"/>
</dbReference>
<evidence type="ECO:0000256" key="5">
    <source>
        <dbReference type="ARBA" id="ARBA00023136"/>
    </source>
</evidence>
<dbReference type="RefSeq" id="XP_034250746.1">
    <property type="nucleotide sequence ID" value="XM_034394855.1"/>
</dbReference>
<dbReference type="GeneID" id="117651098"/>
<comment type="similarity">
    <text evidence="2 6">Belongs to the TVP23 family.</text>
</comment>
<dbReference type="GO" id="GO:0016192">
    <property type="term" value="P:vesicle-mediated transport"/>
    <property type="evidence" value="ECO:0007669"/>
    <property type="project" value="TreeGrafter"/>
</dbReference>
<evidence type="ECO:0000313" key="8">
    <source>
        <dbReference type="RefSeq" id="XP_034250746.1"/>
    </source>
</evidence>
<feature type="transmembrane region" description="Helical" evidence="6">
    <location>
        <begin position="118"/>
        <end position="141"/>
    </location>
</feature>
<name>A0A6P9A1K7_THRPL</name>
<feature type="transmembrane region" description="Helical" evidence="6">
    <location>
        <begin position="147"/>
        <end position="164"/>
    </location>
</feature>
<feature type="transmembrane region" description="Helical" evidence="6">
    <location>
        <begin position="33"/>
        <end position="52"/>
    </location>
</feature>
<dbReference type="Pfam" id="PF05832">
    <property type="entry name" value="DUF846"/>
    <property type="match status" value="1"/>
</dbReference>
<evidence type="ECO:0000256" key="6">
    <source>
        <dbReference type="RuleBase" id="RU361206"/>
    </source>
</evidence>
<evidence type="ECO:0000313" key="7">
    <source>
        <dbReference type="Proteomes" id="UP000515158"/>
    </source>
</evidence>
<proteinExistence type="inferred from homology"/>
<protein>
    <recommendedName>
        <fullName evidence="6">Golgi apparatus membrane protein TVP23 homolog</fullName>
    </recommendedName>
</protein>
<keyword evidence="4 6" id="KW-1133">Transmembrane helix</keyword>